<feature type="binding site" evidence="9">
    <location>
        <begin position="375"/>
        <end position="379"/>
    </location>
    <ligand>
        <name>GTP</name>
        <dbReference type="ChEBI" id="CHEBI:37565"/>
    </ligand>
</feature>
<evidence type="ECO:0000259" key="13">
    <source>
        <dbReference type="PROSITE" id="PS51722"/>
    </source>
</evidence>
<feature type="region of interest" description="Disordered" evidence="12">
    <location>
        <begin position="165"/>
        <end position="187"/>
    </location>
</feature>
<dbReference type="STRING" id="1817768.A3A87_09230"/>
<dbReference type="Pfam" id="PF00009">
    <property type="entry name" value="GTP_EFTU"/>
    <property type="match status" value="1"/>
</dbReference>
<dbReference type="PANTHER" id="PTHR43381">
    <property type="entry name" value="TRANSLATION INITIATION FACTOR IF-2-RELATED"/>
    <property type="match status" value="1"/>
</dbReference>
<dbReference type="HAMAP" id="MF_00100_B">
    <property type="entry name" value="IF_2_B"/>
    <property type="match status" value="1"/>
</dbReference>
<dbReference type="InterPro" id="IPR004161">
    <property type="entry name" value="EFTu-like_2"/>
</dbReference>
<evidence type="ECO:0000256" key="2">
    <source>
        <dbReference type="ARBA" id="ARBA00007733"/>
    </source>
</evidence>
<feature type="domain" description="Tr-type G" evidence="13">
    <location>
        <begin position="320"/>
        <end position="489"/>
    </location>
</feature>
<keyword evidence="7 9" id="KW-0648">Protein biosynthesis</keyword>
<evidence type="ECO:0000256" key="10">
    <source>
        <dbReference type="RuleBase" id="RU000644"/>
    </source>
</evidence>
<dbReference type="Pfam" id="PF08364">
    <property type="entry name" value="IF2_assoc"/>
    <property type="match status" value="1"/>
</dbReference>
<dbReference type="GO" id="GO:0005525">
    <property type="term" value="F:GTP binding"/>
    <property type="evidence" value="ECO:0007669"/>
    <property type="project" value="UniProtKB-KW"/>
</dbReference>
<dbReference type="EMBL" id="MFTC01000011">
    <property type="protein sequence ID" value="OGI52624.1"/>
    <property type="molecule type" value="Genomic_DNA"/>
</dbReference>
<dbReference type="InterPro" id="IPR036925">
    <property type="entry name" value="TIF_IF2_dom3_sf"/>
</dbReference>
<comment type="caution">
    <text evidence="14">The sequence shown here is derived from an EMBL/GenBank/DDBJ whole genome shotgun (WGS) entry which is preliminary data.</text>
</comment>
<protein>
    <recommendedName>
        <fullName evidence="3 9">Translation initiation factor IF-2</fullName>
    </recommendedName>
</protein>
<dbReference type="FunFam" id="2.40.30.10:FF:000008">
    <property type="entry name" value="Translation initiation factor IF-2"/>
    <property type="match status" value="1"/>
</dbReference>
<evidence type="ECO:0000313" key="14">
    <source>
        <dbReference type="EMBL" id="OGI52624.1"/>
    </source>
</evidence>
<dbReference type="InterPro" id="IPR013575">
    <property type="entry name" value="IF2_assoc_dom_bac"/>
</dbReference>
<comment type="similarity">
    <text evidence="2 9 10">Belongs to the TRAFAC class translation factor GTPase superfamily. Classic translation factor GTPase family. IF-2 subfamily.</text>
</comment>
<feature type="binding site" evidence="9">
    <location>
        <begin position="429"/>
        <end position="432"/>
    </location>
    <ligand>
        <name>GTP</name>
        <dbReference type="ChEBI" id="CHEBI:37565"/>
    </ligand>
</feature>
<dbReference type="CDD" id="cd03692">
    <property type="entry name" value="mtIF2_IVc"/>
    <property type="match status" value="1"/>
</dbReference>
<keyword evidence="6 9" id="KW-0547">Nucleotide-binding</keyword>
<dbReference type="NCBIfam" id="TIGR00487">
    <property type="entry name" value="IF-2"/>
    <property type="match status" value="1"/>
</dbReference>
<dbReference type="InterPro" id="IPR006847">
    <property type="entry name" value="IF2_N"/>
</dbReference>
<dbReference type="InterPro" id="IPR005225">
    <property type="entry name" value="Small_GTP-bd"/>
</dbReference>
<dbReference type="InterPro" id="IPR053905">
    <property type="entry name" value="EF-G-like_DII"/>
</dbReference>
<accession>A0A1F6U5J1</accession>
<dbReference type="InterPro" id="IPR000178">
    <property type="entry name" value="TF_IF2_bacterial-like"/>
</dbReference>
<dbReference type="GO" id="GO:0003924">
    <property type="term" value="F:GTPase activity"/>
    <property type="evidence" value="ECO:0007669"/>
    <property type="project" value="UniProtKB-UniRule"/>
</dbReference>
<dbReference type="Pfam" id="PF04760">
    <property type="entry name" value="IF2_N"/>
    <property type="match status" value="2"/>
</dbReference>
<dbReference type="SUPFAM" id="SSF46955">
    <property type="entry name" value="Putative DNA-binding domain"/>
    <property type="match status" value="1"/>
</dbReference>
<sequence length="821" mass="88361">MTQITIKGFADQIGIPPETLLRQLDAAGIAAKSPDDALTEDEKAKLFHYLRASHGAADEGAAKKKITLRRKSTSQVVQSTRTGATRTVQVEVRKKRTFIKRAAVEETPSPAEEAPAEELVEEAAPAAITAQAPAQEPVTAETLPAPVAEIPAAPKVAPAAPVVKPAAKPAPAPAKEVKKPHKGKKERLEKLEERERGELHLAAGKKVRRKVRIVAHKPVVTSATGQHGFERPTAPIVHEVALPETITVAELAQKMSIKAAEVIKTLMQMGSMVTINQVLDRDTATLVVGEMGHVVTEAKPTSPEALLATPTAEAVAEAEPRPPVVTVMGHVDHGKTSLLDHIRKAKVASGEAGGITQHIGAYHVETPRGVVTFLDTPGHEAFTAMRARGAKATDIVVLVVAADDGVMPQTVEAIHHARNAKVPLVIAVNKIDKPEAQPDRVRQELTKHEVVAEEWGGNEIFVNVSAKTGEGIDKLLESVLLTAEVLELKAPRTGPASGLVVEARLDKGRGPVVTVLVQRGTLRKGDVILAGREHGRVRAMFDEKGRTVKEAGPSIPVEVQGLSGVPNAGEEVMVVESERKAREIALYRQGKFKDVQLARQQAAKLSDVFEQLKEDEEAKTLNLIIKADVQGSIEALSVALEKLSTPEVKVKVIHGMVGGITESDVNLAVASNAVIIGFNVRADSSARKLIEHQGVDVHYYNVIYDAVEEVKAAMAGMLKPQFKEQLLGLAEVRDVFRSPKMGAVAGCYVVEGAVRRNRPIRVLRDNVVIFEGELESLRRFKEDAGEVKAGLECGIAVKNYNDVKVGDQIEVFERVEVARTL</sequence>
<evidence type="ECO:0000256" key="1">
    <source>
        <dbReference type="ARBA" id="ARBA00004496"/>
    </source>
</evidence>
<dbReference type="Gene3D" id="3.40.50.300">
    <property type="entry name" value="P-loop containing nucleotide triphosphate hydrolases"/>
    <property type="match status" value="1"/>
</dbReference>
<evidence type="ECO:0000256" key="4">
    <source>
        <dbReference type="ARBA" id="ARBA00022490"/>
    </source>
</evidence>
<evidence type="ECO:0000313" key="15">
    <source>
        <dbReference type="Proteomes" id="UP000179037"/>
    </source>
</evidence>
<evidence type="ECO:0000256" key="7">
    <source>
        <dbReference type="ARBA" id="ARBA00022917"/>
    </source>
</evidence>
<reference evidence="14 15" key="1">
    <citation type="journal article" date="2016" name="Nat. Commun.">
        <title>Thousands of microbial genomes shed light on interconnected biogeochemical processes in an aquifer system.</title>
        <authorList>
            <person name="Anantharaman K."/>
            <person name="Brown C.T."/>
            <person name="Hug L.A."/>
            <person name="Sharon I."/>
            <person name="Castelle C.J."/>
            <person name="Probst A.J."/>
            <person name="Thomas B.C."/>
            <person name="Singh A."/>
            <person name="Wilkins M.J."/>
            <person name="Karaoz U."/>
            <person name="Brodie E.L."/>
            <person name="Williams K.H."/>
            <person name="Hubbard S.S."/>
            <person name="Banfield J.F."/>
        </authorList>
    </citation>
    <scope>NUCLEOTIDE SEQUENCE [LARGE SCALE GENOMIC DNA]</scope>
</reference>
<evidence type="ECO:0000256" key="11">
    <source>
        <dbReference type="RuleBase" id="RU000645"/>
    </source>
</evidence>
<dbReference type="FunFam" id="3.40.50.10050:FF:000001">
    <property type="entry name" value="Translation initiation factor IF-2"/>
    <property type="match status" value="1"/>
</dbReference>
<dbReference type="InterPro" id="IPR027417">
    <property type="entry name" value="P-loop_NTPase"/>
</dbReference>
<dbReference type="CDD" id="cd03702">
    <property type="entry name" value="IF2_mtIF2_II"/>
    <property type="match status" value="1"/>
</dbReference>
<dbReference type="PANTHER" id="PTHR43381:SF5">
    <property type="entry name" value="TR-TYPE G DOMAIN-CONTAINING PROTEIN"/>
    <property type="match status" value="1"/>
</dbReference>
<dbReference type="SUPFAM" id="SSF52540">
    <property type="entry name" value="P-loop containing nucleoside triphosphate hydrolases"/>
    <property type="match status" value="1"/>
</dbReference>
<dbReference type="FunFam" id="3.40.50.300:FF:000019">
    <property type="entry name" value="Translation initiation factor IF-2"/>
    <property type="match status" value="1"/>
</dbReference>
<dbReference type="PROSITE" id="PS51722">
    <property type="entry name" value="G_TR_2"/>
    <property type="match status" value="1"/>
</dbReference>
<keyword evidence="8 9" id="KW-0342">GTP-binding</keyword>
<dbReference type="FunFam" id="2.40.30.10:FF:000007">
    <property type="entry name" value="Translation initiation factor IF-2"/>
    <property type="match status" value="1"/>
</dbReference>
<dbReference type="AlphaFoldDB" id="A0A1F6U5J1"/>
<dbReference type="CDD" id="cd01887">
    <property type="entry name" value="IF2_eIF5B"/>
    <property type="match status" value="1"/>
</dbReference>
<dbReference type="Gene3D" id="3.40.50.10050">
    <property type="entry name" value="Translation initiation factor IF- 2, domain 3"/>
    <property type="match status" value="1"/>
</dbReference>
<evidence type="ECO:0000256" key="6">
    <source>
        <dbReference type="ARBA" id="ARBA00022741"/>
    </source>
</evidence>
<feature type="region of interest" description="G-domain" evidence="9">
    <location>
        <begin position="323"/>
        <end position="471"/>
    </location>
</feature>
<comment type="subcellular location">
    <subcellularLocation>
        <location evidence="1 9 11">Cytoplasm</location>
    </subcellularLocation>
</comment>
<dbReference type="InterPro" id="IPR009061">
    <property type="entry name" value="DNA-bd_dom_put_sf"/>
</dbReference>
<gene>
    <name evidence="9" type="primary">infB</name>
    <name evidence="14" type="ORF">A3A87_09230</name>
</gene>
<dbReference type="SUPFAM" id="SSF52156">
    <property type="entry name" value="Initiation factor IF2/eIF5b, domain 3"/>
    <property type="match status" value="1"/>
</dbReference>
<evidence type="ECO:0000256" key="3">
    <source>
        <dbReference type="ARBA" id="ARBA00020675"/>
    </source>
</evidence>
<evidence type="ECO:0000256" key="9">
    <source>
        <dbReference type="HAMAP-Rule" id="MF_00100"/>
    </source>
</evidence>
<keyword evidence="5 9" id="KW-0396">Initiation factor</keyword>
<dbReference type="Pfam" id="PF22042">
    <property type="entry name" value="EF-G_D2"/>
    <property type="match status" value="1"/>
</dbReference>
<dbReference type="Pfam" id="PF03144">
    <property type="entry name" value="GTP_EFTU_D2"/>
    <property type="match status" value="1"/>
</dbReference>
<dbReference type="InterPro" id="IPR044145">
    <property type="entry name" value="IF2_II"/>
</dbReference>
<proteinExistence type="inferred from homology"/>
<evidence type="ECO:0000256" key="8">
    <source>
        <dbReference type="ARBA" id="ARBA00023134"/>
    </source>
</evidence>
<dbReference type="NCBIfam" id="TIGR00231">
    <property type="entry name" value="small_GTP"/>
    <property type="match status" value="1"/>
</dbReference>
<dbReference type="Gene3D" id="2.40.30.10">
    <property type="entry name" value="Translation factors"/>
    <property type="match status" value="2"/>
</dbReference>
<dbReference type="GO" id="GO:0003743">
    <property type="term" value="F:translation initiation factor activity"/>
    <property type="evidence" value="ECO:0007669"/>
    <property type="project" value="UniProtKB-UniRule"/>
</dbReference>
<dbReference type="Gene3D" id="3.30.56.50">
    <property type="entry name" value="Putative DNA-binding domain, N-terminal subdomain of bacterial translation initiation factor IF2"/>
    <property type="match status" value="1"/>
</dbReference>
<dbReference type="InterPro" id="IPR009000">
    <property type="entry name" value="Transl_B-barrel_sf"/>
</dbReference>
<dbReference type="InterPro" id="IPR023115">
    <property type="entry name" value="TIF_IF2_dom3"/>
</dbReference>
<evidence type="ECO:0000256" key="12">
    <source>
        <dbReference type="SAM" id="MobiDB-lite"/>
    </source>
</evidence>
<evidence type="ECO:0000256" key="5">
    <source>
        <dbReference type="ARBA" id="ARBA00022540"/>
    </source>
</evidence>
<dbReference type="InterPro" id="IPR000795">
    <property type="entry name" value="T_Tr_GTP-bd_dom"/>
</dbReference>
<comment type="function">
    <text evidence="9 10">One of the essential components for the initiation of protein synthesis. Protects formylmethionyl-tRNA from spontaneous hydrolysis and promotes its binding to the 30S ribosomal subunits. Also involved in the hydrolysis of GTP during the formation of the 70S ribosomal complex.</text>
</comment>
<dbReference type="SUPFAM" id="SSF50447">
    <property type="entry name" value="Translation proteins"/>
    <property type="match status" value="2"/>
</dbReference>
<name>A0A1F6U5J1_9PROT</name>
<dbReference type="Pfam" id="PF11987">
    <property type="entry name" value="IF-2"/>
    <property type="match status" value="1"/>
</dbReference>
<keyword evidence="4 9" id="KW-0963">Cytoplasm</keyword>
<dbReference type="PROSITE" id="PS01176">
    <property type="entry name" value="IF2"/>
    <property type="match status" value="1"/>
</dbReference>
<dbReference type="Proteomes" id="UP000179037">
    <property type="component" value="Unassembled WGS sequence"/>
</dbReference>
<dbReference type="InterPro" id="IPR015760">
    <property type="entry name" value="TIF_IF2"/>
</dbReference>
<dbReference type="GO" id="GO:0005829">
    <property type="term" value="C:cytosol"/>
    <property type="evidence" value="ECO:0007669"/>
    <property type="project" value="TreeGrafter"/>
</dbReference>
<organism evidence="14 15">
    <name type="scientific">Candidatus Muproteobacteria bacterium RIFCSPLOWO2_01_FULL_60_18</name>
    <dbReference type="NCBI Taxonomy" id="1817768"/>
    <lineage>
        <taxon>Bacteria</taxon>
        <taxon>Pseudomonadati</taxon>
        <taxon>Pseudomonadota</taxon>
        <taxon>Candidatus Muproteobacteria</taxon>
    </lineage>
</organism>
<feature type="binding site" evidence="9">
    <location>
        <begin position="329"/>
        <end position="336"/>
    </location>
    <ligand>
        <name>GTP</name>
        <dbReference type="ChEBI" id="CHEBI:37565"/>
    </ligand>
</feature>